<evidence type="ECO:0000256" key="1">
    <source>
        <dbReference type="SAM" id="MobiDB-lite"/>
    </source>
</evidence>
<proteinExistence type="predicted"/>
<feature type="compositionally biased region" description="Basic residues" evidence="1">
    <location>
        <begin position="224"/>
        <end position="233"/>
    </location>
</feature>
<dbReference type="InterPro" id="IPR040256">
    <property type="entry name" value="At4g02000-like"/>
</dbReference>
<dbReference type="InParanoid" id="A0A1Q3DIW3"/>
<dbReference type="PANTHER" id="PTHR31286">
    <property type="entry name" value="GLYCINE-RICH CELL WALL STRUCTURAL PROTEIN 1.8-LIKE"/>
    <property type="match status" value="1"/>
</dbReference>
<dbReference type="SUPFAM" id="SSF56219">
    <property type="entry name" value="DNase I-like"/>
    <property type="match status" value="1"/>
</dbReference>
<sequence length="392" mass="44403">MPPLQCSFTKVPVWVKLMNIPMEYWTPAGLSQMSSVLGNPLYMDAATKSKQKINFARICVEMSASSKFPVNIRTKRNSGAFMDVKVEYCWKPVVCEQCRVFDHSTRLCLVDRKLALSPASVKGSVLAVKVNAPNDWVKVGNRGKVNMPREGENASMHLSSVLAEADSSKVLAMVDKQKGRVEESPQTVFLDRNPMENNNLEGFVEENSDSLVTKSPGELEAGSGKKKKEKKHPCWPSREDWQKTVMKCTCWNVRGLNDSCKQLEIRNFVRQYDIAILGLLESRVRTVNKTKVARGLLKGWDSATNHHLSLLGRIWIIWDPARVRFKFLSNSFQAIHGLLSFNDNSEVFISFIYGDCDRMARRELWGDMRRVACKFSSLPWAILGDFNVSRSV</sequence>
<protein>
    <submittedName>
        <fullName evidence="2">Exo_endo_phos domain-containing protein/DUF4283 domain-containing protein</fullName>
    </submittedName>
</protein>
<dbReference type="AlphaFoldDB" id="A0A1Q3DIW3"/>
<accession>A0A1Q3DIW3</accession>
<dbReference type="InterPro" id="IPR036691">
    <property type="entry name" value="Endo/exonu/phosph_ase_sf"/>
</dbReference>
<evidence type="ECO:0000313" key="3">
    <source>
        <dbReference type="Proteomes" id="UP000187406"/>
    </source>
</evidence>
<evidence type="ECO:0000313" key="2">
    <source>
        <dbReference type="EMBL" id="GAV92450.1"/>
    </source>
</evidence>
<comment type="caution">
    <text evidence="2">The sequence shown here is derived from an EMBL/GenBank/DDBJ whole genome shotgun (WGS) entry which is preliminary data.</text>
</comment>
<gene>
    <name evidence="2" type="ORF">CFOL_v3_35829</name>
</gene>
<dbReference type="EMBL" id="BDDD01009938">
    <property type="protein sequence ID" value="GAV92450.1"/>
    <property type="molecule type" value="Genomic_DNA"/>
</dbReference>
<dbReference type="PANTHER" id="PTHR31286:SF165">
    <property type="entry name" value="DUF4283 DOMAIN-CONTAINING PROTEIN"/>
    <property type="match status" value="1"/>
</dbReference>
<organism evidence="2 3">
    <name type="scientific">Cephalotus follicularis</name>
    <name type="common">Albany pitcher plant</name>
    <dbReference type="NCBI Taxonomy" id="3775"/>
    <lineage>
        <taxon>Eukaryota</taxon>
        <taxon>Viridiplantae</taxon>
        <taxon>Streptophyta</taxon>
        <taxon>Embryophyta</taxon>
        <taxon>Tracheophyta</taxon>
        <taxon>Spermatophyta</taxon>
        <taxon>Magnoliopsida</taxon>
        <taxon>eudicotyledons</taxon>
        <taxon>Gunneridae</taxon>
        <taxon>Pentapetalae</taxon>
        <taxon>rosids</taxon>
        <taxon>fabids</taxon>
        <taxon>Oxalidales</taxon>
        <taxon>Cephalotaceae</taxon>
        <taxon>Cephalotus</taxon>
    </lineage>
</organism>
<dbReference type="OrthoDB" id="391817at2759"/>
<name>A0A1Q3DIW3_CEPFO</name>
<feature type="region of interest" description="Disordered" evidence="1">
    <location>
        <begin position="214"/>
        <end position="234"/>
    </location>
</feature>
<reference evidence="3" key="1">
    <citation type="submission" date="2016-04" db="EMBL/GenBank/DDBJ databases">
        <title>Cephalotus genome sequencing.</title>
        <authorList>
            <person name="Fukushima K."/>
            <person name="Hasebe M."/>
            <person name="Fang X."/>
        </authorList>
    </citation>
    <scope>NUCLEOTIDE SEQUENCE [LARGE SCALE GENOMIC DNA]</scope>
    <source>
        <strain evidence="3">cv. St1</strain>
    </source>
</reference>
<dbReference type="Proteomes" id="UP000187406">
    <property type="component" value="Unassembled WGS sequence"/>
</dbReference>
<dbReference type="Gene3D" id="3.60.10.10">
    <property type="entry name" value="Endonuclease/exonuclease/phosphatase"/>
    <property type="match status" value="1"/>
</dbReference>
<keyword evidence="3" id="KW-1185">Reference proteome</keyword>